<name>A0A0N8PP77_9BACL</name>
<evidence type="ECO:0000256" key="3">
    <source>
        <dbReference type="ARBA" id="ARBA00022679"/>
    </source>
</evidence>
<dbReference type="RefSeq" id="WP_054969433.1">
    <property type="nucleotide sequence ID" value="NZ_LJCO01000048.1"/>
</dbReference>
<reference evidence="11 12" key="1">
    <citation type="submission" date="2015-09" db="EMBL/GenBank/DDBJ databases">
        <title>Draft genome sequence of Alicyclobacillus ferrooxydans DSM 22381.</title>
        <authorList>
            <person name="Hemp J."/>
        </authorList>
    </citation>
    <scope>NUCLEOTIDE SEQUENCE [LARGE SCALE GENOMIC DNA]</scope>
    <source>
        <strain evidence="11 12">TC-34</strain>
    </source>
</reference>
<dbReference type="InterPro" id="IPR003811">
    <property type="entry name" value="G3P_acylTferase_PlsY"/>
</dbReference>
<keyword evidence="1 10" id="KW-1003">Cell membrane</keyword>
<dbReference type="AlphaFoldDB" id="A0A0N8PP77"/>
<feature type="transmembrane region" description="Helical" evidence="10">
    <location>
        <begin position="51"/>
        <end position="73"/>
    </location>
</feature>
<evidence type="ECO:0000256" key="10">
    <source>
        <dbReference type="HAMAP-Rule" id="MF_01043"/>
    </source>
</evidence>
<dbReference type="Proteomes" id="UP000050482">
    <property type="component" value="Unassembled WGS sequence"/>
</dbReference>
<comment type="similarity">
    <text evidence="10">Belongs to the PlsY family.</text>
</comment>
<keyword evidence="4 10" id="KW-0812">Transmembrane</keyword>
<keyword evidence="8 10" id="KW-0594">Phospholipid biosynthesis</keyword>
<evidence type="ECO:0000313" key="12">
    <source>
        <dbReference type="Proteomes" id="UP000050482"/>
    </source>
</evidence>
<evidence type="ECO:0000256" key="9">
    <source>
        <dbReference type="ARBA" id="ARBA00023264"/>
    </source>
</evidence>
<evidence type="ECO:0000313" key="11">
    <source>
        <dbReference type="EMBL" id="KPV43557.1"/>
    </source>
</evidence>
<dbReference type="HAMAP" id="MF_01043">
    <property type="entry name" value="PlsY"/>
    <property type="match status" value="1"/>
</dbReference>
<evidence type="ECO:0000256" key="5">
    <source>
        <dbReference type="ARBA" id="ARBA00022989"/>
    </source>
</evidence>
<proteinExistence type="inferred from homology"/>
<evidence type="ECO:0000256" key="8">
    <source>
        <dbReference type="ARBA" id="ARBA00023209"/>
    </source>
</evidence>
<keyword evidence="6 10" id="KW-0443">Lipid metabolism</keyword>
<dbReference type="PATRIC" id="fig|471514.4.peg.827"/>
<comment type="caution">
    <text evidence="11">The sequence shown here is derived from an EMBL/GenBank/DDBJ whole genome shotgun (WGS) entry which is preliminary data.</text>
</comment>
<feature type="transmembrane region" description="Helical" evidence="10">
    <location>
        <begin position="79"/>
        <end position="100"/>
    </location>
</feature>
<keyword evidence="3 10" id="KW-0808">Transferase</keyword>
<dbReference type="GO" id="GO:0005886">
    <property type="term" value="C:plasma membrane"/>
    <property type="evidence" value="ECO:0007669"/>
    <property type="project" value="UniProtKB-SubCell"/>
</dbReference>
<evidence type="ECO:0000256" key="1">
    <source>
        <dbReference type="ARBA" id="ARBA00022475"/>
    </source>
</evidence>
<dbReference type="GO" id="GO:0043772">
    <property type="term" value="F:acyl-phosphate glycerol-3-phosphate acyltransferase activity"/>
    <property type="evidence" value="ECO:0007669"/>
    <property type="project" value="UniProtKB-UniRule"/>
</dbReference>
<sequence>MLILCVIIGYALGSISFSTLVGRWFGKIDIREHGSGNAGATNTLRILGARYAILVLLADIAKGVVAVGIGIGLGHGNPWVTYLSGLAAIVGHNWPVFFGFRGGKGIATTIGVLLVVMPRSVLLAGLVAVVLIALTRYVSLGALVLTILTPILGIVLHSGTGKVWLAVAVAVLSIWRHRKNIGRLMRGKEHRVFSK</sequence>
<dbReference type="UniPathway" id="UPA00085"/>
<dbReference type="NCBIfam" id="TIGR00023">
    <property type="entry name" value="glycerol-3-phosphate 1-O-acyltransferase PlsY"/>
    <property type="match status" value="1"/>
</dbReference>
<evidence type="ECO:0000256" key="6">
    <source>
        <dbReference type="ARBA" id="ARBA00023098"/>
    </source>
</evidence>
<feature type="transmembrane region" description="Helical" evidence="10">
    <location>
        <begin position="154"/>
        <end position="175"/>
    </location>
</feature>
<comment type="pathway">
    <text evidence="10">Lipid metabolism; phospholipid metabolism.</text>
</comment>
<organism evidence="11 12">
    <name type="scientific">Alicyclobacillus ferrooxydans</name>
    <dbReference type="NCBI Taxonomy" id="471514"/>
    <lineage>
        <taxon>Bacteria</taxon>
        <taxon>Bacillati</taxon>
        <taxon>Bacillota</taxon>
        <taxon>Bacilli</taxon>
        <taxon>Bacillales</taxon>
        <taxon>Alicyclobacillaceae</taxon>
        <taxon>Alicyclobacillus</taxon>
    </lineage>
</organism>
<comment type="subcellular location">
    <subcellularLocation>
        <location evidence="10">Cell membrane</location>
        <topology evidence="10">Multi-pass membrane protein</topology>
    </subcellularLocation>
</comment>
<keyword evidence="12" id="KW-1185">Reference proteome</keyword>
<dbReference type="PANTHER" id="PTHR30309:SF0">
    <property type="entry name" value="GLYCEROL-3-PHOSPHATE ACYLTRANSFERASE-RELATED"/>
    <property type="match status" value="1"/>
</dbReference>
<keyword evidence="9 10" id="KW-1208">Phospholipid metabolism</keyword>
<keyword evidence="7 10" id="KW-0472">Membrane</keyword>
<evidence type="ECO:0000256" key="4">
    <source>
        <dbReference type="ARBA" id="ARBA00022692"/>
    </source>
</evidence>
<dbReference type="EMBL" id="LJCO01000048">
    <property type="protein sequence ID" value="KPV43557.1"/>
    <property type="molecule type" value="Genomic_DNA"/>
</dbReference>
<gene>
    <name evidence="10" type="primary">plsY</name>
    <name evidence="11" type="ORF">AN477_12220</name>
</gene>
<feature type="transmembrane region" description="Helical" evidence="10">
    <location>
        <begin position="6"/>
        <end position="25"/>
    </location>
</feature>
<comment type="catalytic activity">
    <reaction evidence="10">
        <text>an acyl phosphate + sn-glycerol 3-phosphate = a 1-acyl-sn-glycero-3-phosphate + phosphate</text>
        <dbReference type="Rhea" id="RHEA:34075"/>
        <dbReference type="ChEBI" id="CHEBI:43474"/>
        <dbReference type="ChEBI" id="CHEBI:57597"/>
        <dbReference type="ChEBI" id="CHEBI:57970"/>
        <dbReference type="ChEBI" id="CHEBI:59918"/>
        <dbReference type="EC" id="2.3.1.275"/>
    </reaction>
</comment>
<dbReference type="EC" id="2.3.1.275" evidence="10"/>
<protein>
    <recommendedName>
        <fullName evidence="10">Glycerol-3-phosphate acyltransferase</fullName>
    </recommendedName>
    <alternativeName>
        <fullName evidence="10">Acyl-PO4 G3P acyltransferase</fullName>
    </alternativeName>
    <alternativeName>
        <fullName evidence="10">Acyl-phosphate--glycerol-3-phosphate acyltransferase</fullName>
    </alternativeName>
    <alternativeName>
        <fullName evidence="10">G3P acyltransferase</fullName>
        <shortName evidence="10">GPAT</shortName>
        <ecNumber evidence="10">2.3.1.275</ecNumber>
    </alternativeName>
    <alternativeName>
        <fullName evidence="10">Lysophosphatidic acid synthase</fullName>
        <shortName evidence="10">LPA synthase</shortName>
    </alternativeName>
</protein>
<feature type="transmembrane region" description="Helical" evidence="10">
    <location>
        <begin position="121"/>
        <end position="148"/>
    </location>
</feature>
<evidence type="ECO:0000256" key="7">
    <source>
        <dbReference type="ARBA" id="ARBA00023136"/>
    </source>
</evidence>
<keyword evidence="2 10" id="KW-0444">Lipid biosynthesis</keyword>
<dbReference type="GO" id="GO:0008654">
    <property type="term" value="P:phospholipid biosynthetic process"/>
    <property type="evidence" value="ECO:0007669"/>
    <property type="project" value="UniProtKB-UniRule"/>
</dbReference>
<dbReference type="PANTHER" id="PTHR30309">
    <property type="entry name" value="INNER MEMBRANE PROTEIN YGIH"/>
    <property type="match status" value="1"/>
</dbReference>
<comment type="function">
    <text evidence="10">Catalyzes the transfer of an acyl group from acyl-phosphate (acyl-PO(4)) to glycerol-3-phosphate (G3P) to form lysophosphatidic acid (LPA). This enzyme utilizes acyl-phosphate as fatty acyl donor, but not acyl-CoA or acyl-ACP.</text>
</comment>
<dbReference type="STRING" id="471514.AN477_12220"/>
<dbReference type="SMART" id="SM01207">
    <property type="entry name" value="G3P_acyltransf"/>
    <property type="match status" value="1"/>
</dbReference>
<accession>A0A0N8PP77</accession>
<keyword evidence="5 10" id="KW-1133">Transmembrane helix</keyword>
<dbReference type="OrthoDB" id="9777124at2"/>
<comment type="subunit">
    <text evidence="10">Probably interacts with PlsX.</text>
</comment>
<dbReference type="Pfam" id="PF02660">
    <property type="entry name" value="G3P_acyltransf"/>
    <property type="match status" value="1"/>
</dbReference>
<evidence type="ECO:0000256" key="2">
    <source>
        <dbReference type="ARBA" id="ARBA00022516"/>
    </source>
</evidence>